<reference evidence="6" key="2">
    <citation type="submission" date="2025-08" db="UniProtKB">
        <authorList>
            <consortium name="Ensembl"/>
        </authorList>
    </citation>
    <scope>IDENTIFICATION</scope>
</reference>
<dbReference type="SMART" id="SM00225">
    <property type="entry name" value="BTB"/>
    <property type="match status" value="1"/>
</dbReference>
<dbReference type="Gene3D" id="1.25.40.20">
    <property type="entry name" value="Ankyrin repeat-containing domain"/>
    <property type="match status" value="1"/>
</dbReference>
<evidence type="ECO:0000256" key="1">
    <source>
        <dbReference type="ARBA" id="ARBA00022737"/>
    </source>
</evidence>
<keyword evidence="2 3" id="KW-0040">ANK repeat</keyword>
<evidence type="ECO:0000256" key="2">
    <source>
        <dbReference type="ARBA" id="ARBA00023043"/>
    </source>
</evidence>
<evidence type="ECO:0000256" key="4">
    <source>
        <dbReference type="SAM" id="MobiDB-lite"/>
    </source>
</evidence>
<dbReference type="CDD" id="cd22913">
    <property type="entry name" value="HFD_ABTB2-like"/>
    <property type="match status" value="1"/>
</dbReference>
<dbReference type="SUPFAM" id="SSF54695">
    <property type="entry name" value="POZ domain"/>
    <property type="match status" value="1"/>
</dbReference>
<dbReference type="GO" id="GO:0046982">
    <property type="term" value="F:protein heterodimerization activity"/>
    <property type="evidence" value="ECO:0007669"/>
    <property type="project" value="InterPro"/>
</dbReference>
<sequence length="895" mass="100409">MARSSKSVARTLEDLTLDSGYGGAADSFRSSSASLCCSEAHGGNYWHLTDSMHSRHNSLDTVNTVLVEDAEILECTGQCAKLPELEDVPWSLGEVASALNKDEEMSLPTPPQDVLLRLSALVSRALVRVAKEAQRLSLRYAKCTKYEIQSAIKIVLSWTVSINCIGAALSALSLYNMSTEEDKFSRGKSTRCGLIFNVGKFFRWMVDSRVAVRIHEHAAIYLAASMESLFREVYERVLRSALLERDNGIPKFTVEILEQAVNGDAEIWGSLQHWQHLICGKNASGVLSLPEGLTLHRDQQQQQQQQRAAKGGEGNSYSQSELRSVEQCLLATRVGSISELSDLVSRAMHHLQPLYTKNHNNGTPIHQKSGMIHWAPEAIYTLCYFMHCPQMEWENPNVEPSKVTLQTERPFMVLPPLMEWVRVAVVHTEHRRSFSVDSDDVRQAARLLLPGVDCEPRQLRTDDCFCASRKLDAASTEAKFLQDLGFRMLSCGRTDLVKQAVNLLGPDGINSMSEQGMTPLMYACVRGDEAMVQMLLDAGADINSEVSVHKHPSVFPETRQATPLTFAVLHGHVPVVQLLLDAKANVEGSLQDGMENYTETPLQLAAAAGIPWTLHTWMESLRTCFHQHRRPLIQGLLKEFSCIEEEEYTEELITHGLPLMFQILRASKNEVISQQLSAIFTQCYGPYPIPKLAEIKRKQTARLDPHFLNNKEMSDVTFLVEGKPFYAHKVLLFTASNRFKSLLANRPCGENTCIEISNVKYHIFQLVMQYLYCGGTEALHIRNTDVMELLSAAKFFQLEALQRHCEIICSKNINTETCVEIYNHTKFLDAPDLASYIEGYFLKNMVILIELEPFKQLLYDAPPDSPGCDILQDLEKTLANRIQSIHLSSSKGSIV</sequence>
<keyword evidence="7" id="KW-1185">Reference proteome</keyword>
<dbReference type="PROSITE" id="PS50088">
    <property type="entry name" value="ANK_REPEAT"/>
    <property type="match status" value="2"/>
</dbReference>
<dbReference type="Ensembl" id="ENSAOCT00000079762.1">
    <property type="protein sequence ID" value="ENSAOCP00000072272.1"/>
    <property type="gene ID" value="ENSAOCG00000001603.2"/>
</dbReference>
<evidence type="ECO:0000259" key="5">
    <source>
        <dbReference type="PROSITE" id="PS50097"/>
    </source>
</evidence>
<proteinExistence type="predicted"/>
<dbReference type="Pfam" id="PF26281">
    <property type="entry name" value="Histone_ABTB"/>
    <property type="match status" value="1"/>
</dbReference>
<dbReference type="InterPro" id="IPR052089">
    <property type="entry name" value="Ankyrin-BTB/POZ_domain"/>
</dbReference>
<accession>A0AAQ6A5B8</accession>
<name>A0AAQ6A5B8_AMPOC</name>
<dbReference type="InterPro" id="IPR000210">
    <property type="entry name" value="BTB/POZ_dom"/>
</dbReference>
<evidence type="ECO:0000256" key="3">
    <source>
        <dbReference type="PROSITE-ProRule" id="PRU00023"/>
    </source>
</evidence>
<reference evidence="6 7" key="1">
    <citation type="submission" date="2022-01" db="EMBL/GenBank/DDBJ databases">
        <title>A chromosome-scale genome assembly of the false clownfish, Amphiprion ocellaris.</title>
        <authorList>
            <person name="Ryu T."/>
        </authorList>
    </citation>
    <scope>NUCLEOTIDE SEQUENCE [LARGE SCALE GENOMIC DNA]</scope>
</reference>
<dbReference type="InterPro" id="IPR059008">
    <property type="entry name" value="ABTB2/3_histone"/>
</dbReference>
<dbReference type="Gene3D" id="1.10.20.10">
    <property type="entry name" value="Histone, subunit A"/>
    <property type="match status" value="1"/>
</dbReference>
<feature type="repeat" description="ANK" evidence="3">
    <location>
        <begin position="559"/>
        <end position="591"/>
    </location>
</feature>
<reference evidence="6" key="3">
    <citation type="submission" date="2025-09" db="UniProtKB">
        <authorList>
            <consortium name="Ensembl"/>
        </authorList>
    </citation>
    <scope>IDENTIFICATION</scope>
</reference>
<dbReference type="InterPro" id="IPR036770">
    <property type="entry name" value="Ankyrin_rpt-contain_sf"/>
</dbReference>
<keyword evidence="1" id="KW-0677">Repeat</keyword>
<protein>
    <recommendedName>
        <fullName evidence="5">BTB domain-containing protein</fullName>
    </recommendedName>
</protein>
<dbReference type="Pfam" id="PF00023">
    <property type="entry name" value="Ank"/>
    <property type="match status" value="2"/>
</dbReference>
<dbReference type="PROSITE" id="PS50297">
    <property type="entry name" value="ANK_REP_REGION"/>
    <property type="match status" value="2"/>
</dbReference>
<evidence type="ECO:0000313" key="6">
    <source>
        <dbReference type="Ensembl" id="ENSAOCP00000072272.1"/>
    </source>
</evidence>
<dbReference type="Pfam" id="PF00651">
    <property type="entry name" value="BTB"/>
    <property type="match status" value="1"/>
</dbReference>
<dbReference type="FunFam" id="3.30.710.10:FF:000030">
    <property type="entry name" value="Ankyrin repeat and BTB/POZ domain-containing protein BTBD11"/>
    <property type="match status" value="1"/>
</dbReference>
<dbReference type="SMART" id="SM00248">
    <property type="entry name" value="ANK"/>
    <property type="match status" value="2"/>
</dbReference>
<feature type="domain" description="BTB" evidence="5">
    <location>
        <begin position="714"/>
        <end position="780"/>
    </location>
</feature>
<feature type="region of interest" description="Disordered" evidence="4">
    <location>
        <begin position="297"/>
        <end position="319"/>
    </location>
</feature>
<dbReference type="AlphaFoldDB" id="A0AAQ6A5B8"/>
<organism evidence="6 7">
    <name type="scientific">Amphiprion ocellaris</name>
    <name type="common">Clown anemonefish</name>
    <dbReference type="NCBI Taxonomy" id="80972"/>
    <lineage>
        <taxon>Eukaryota</taxon>
        <taxon>Metazoa</taxon>
        <taxon>Chordata</taxon>
        <taxon>Craniata</taxon>
        <taxon>Vertebrata</taxon>
        <taxon>Euteleostomi</taxon>
        <taxon>Actinopterygii</taxon>
        <taxon>Neopterygii</taxon>
        <taxon>Teleostei</taxon>
        <taxon>Neoteleostei</taxon>
        <taxon>Acanthomorphata</taxon>
        <taxon>Ovalentaria</taxon>
        <taxon>Pomacentridae</taxon>
        <taxon>Amphiprion</taxon>
    </lineage>
</organism>
<dbReference type="SUPFAM" id="SSF48403">
    <property type="entry name" value="Ankyrin repeat"/>
    <property type="match status" value="1"/>
</dbReference>
<dbReference type="Proteomes" id="UP001501940">
    <property type="component" value="Chromosome 3"/>
</dbReference>
<dbReference type="Gene3D" id="3.30.710.10">
    <property type="entry name" value="Potassium Channel Kv1.1, Chain A"/>
    <property type="match status" value="1"/>
</dbReference>
<dbReference type="PANTHER" id="PTHR46071:SF1">
    <property type="entry name" value="ANKYRIN REPEAT AND BTB_POZ DOMAIN-CONTAINING PROTEIN 3"/>
    <property type="match status" value="1"/>
</dbReference>
<evidence type="ECO:0000313" key="7">
    <source>
        <dbReference type="Proteomes" id="UP001501940"/>
    </source>
</evidence>
<dbReference type="InterPro" id="IPR002110">
    <property type="entry name" value="Ankyrin_rpt"/>
</dbReference>
<dbReference type="InterPro" id="IPR009072">
    <property type="entry name" value="Histone-fold"/>
</dbReference>
<dbReference type="PROSITE" id="PS50097">
    <property type="entry name" value="BTB"/>
    <property type="match status" value="1"/>
</dbReference>
<dbReference type="GeneTree" id="ENSGT00940000156419"/>
<dbReference type="PANTHER" id="PTHR46071">
    <property type="entry name" value="ANKYRIN REPEAT AND BTB/POZ DOMAIN-CONTAINING"/>
    <property type="match status" value="1"/>
</dbReference>
<dbReference type="SUPFAM" id="SSF47113">
    <property type="entry name" value="Histone-fold"/>
    <property type="match status" value="1"/>
</dbReference>
<dbReference type="InterPro" id="IPR011333">
    <property type="entry name" value="SKP1/BTB/POZ_sf"/>
</dbReference>
<feature type="repeat" description="ANK" evidence="3">
    <location>
        <begin position="515"/>
        <end position="547"/>
    </location>
</feature>